<reference evidence="1 2" key="1">
    <citation type="submission" date="2018-06" db="EMBL/GenBank/DDBJ databases">
        <title>Comparative genomics reveals the genomic features of Rhizophagus irregularis, R. cerebriforme, R. diaphanum and Gigaspora rosea, and their symbiotic lifestyle signature.</title>
        <authorList>
            <person name="Morin E."/>
            <person name="San Clemente H."/>
            <person name="Chen E.C.H."/>
            <person name="De La Providencia I."/>
            <person name="Hainaut M."/>
            <person name="Kuo A."/>
            <person name="Kohler A."/>
            <person name="Murat C."/>
            <person name="Tang N."/>
            <person name="Roy S."/>
            <person name="Loubradou J."/>
            <person name="Henrissat B."/>
            <person name="Grigoriev I.V."/>
            <person name="Corradi N."/>
            <person name="Roux C."/>
            <person name="Martin F.M."/>
        </authorList>
    </citation>
    <scope>NUCLEOTIDE SEQUENCE [LARGE SCALE GENOMIC DNA]</scope>
    <source>
        <strain evidence="1 2">DAOM 194757</strain>
    </source>
</reference>
<keyword evidence="2" id="KW-1185">Reference proteome</keyword>
<gene>
    <name evidence="1" type="ORF">C2G38_2061332</name>
</gene>
<dbReference type="Proteomes" id="UP000266673">
    <property type="component" value="Unassembled WGS sequence"/>
</dbReference>
<organism evidence="1 2">
    <name type="scientific">Gigaspora rosea</name>
    <dbReference type="NCBI Taxonomy" id="44941"/>
    <lineage>
        <taxon>Eukaryota</taxon>
        <taxon>Fungi</taxon>
        <taxon>Fungi incertae sedis</taxon>
        <taxon>Mucoromycota</taxon>
        <taxon>Glomeromycotina</taxon>
        <taxon>Glomeromycetes</taxon>
        <taxon>Diversisporales</taxon>
        <taxon>Gigasporaceae</taxon>
        <taxon>Gigaspora</taxon>
    </lineage>
</organism>
<dbReference type="OrthoDB" id="21643at2759"/>
<dbReference type="STRING" id="44941.A0A397W8L9"/>
<name>A0A397W8L9_9GLOM</name>
<protein>
    <submittedName>
        <fullName evidence="1">Uncharacterized protein</fullName>
    </submittedName>
</protein>
<comment type="caution">
    <text evidence="1">The sequence shown here is derived from an EMBL/GenBank/DDBJ whole genome shotgun (WGS) entry which is preliminary data.</text>
</comment>
<evidence type="ECO:0000313" key="1">
    <source>
        <dbReference type="EMBL" id="RIB27676.1"/>
    </source>
</evidence>
<dbReference type="EMBL" id="QKWP01000091">
    <property type="protein sequence ID" value="RIB27676.1"/>
    <property type="molecule type" value="Genomic_DNA"/>
</dbReference>
<evidence type="ECO:0000313" key="2">
    <source>
        <dbReference type="Proteomes" id="UP000266673"/>
    </source>
</evidence>
<sequence length="209" mass="24107">MFAEDMSLVTDNNIDGRKYIRCKKYQNISYVKNERNAEGQNGNILSPDKLPQSIIDSLNKIGQKQFCLQILISVRLEAIKQCALQKKAEKDKITQALRKDDGSMKSKNHIIFSDNDLAPEVSDNFNLFVSDEDYNNNEKPTLDIAMNKIFEGESGRERLNSKEEPIRQTSSSTFNKRFIVNDRFKLTSDFVSNDENIDTDENNIKRRQI</sequence>
<accession>A0A397W8L9</accession>
<proteinExistence type="predicted"/>
<dbReference type="AlphaFoldDB" id="A0A397W8L9"/>